<dbReference type="RefSeq" id="WP_075473860.1">
    <property type="nucleotide sequence ID" value="NZ_CP011299.1"/>
</dbReference>
<gene>
    <name evidence="6" type="ORF">XW81_00410</name>
</gene>
<comment type="subcellular location">
    <subcellularLocation>
        <location evidence="1">Membrane</location>
        <topology evidence="1">Single-pass membrane protein</topology>
    </subcellularLocation>
</comment>
<dbReference type="EMBL" id="CP011299">
    <property type="protein sequence ID" value="ANF16897.1"/>
    <property type="molecule type" value="Genomic_DNA"/>
</dbReference>
<dbReference type="GO" id="GO:0016020">
    <property type="term" value="C:membrane"/>
    <property type="evidence" value="ECO:0007669"/>
    <property type="project" value="UniProtKB-SubCell"/>
</dbReference>
<protein>
    <recommendedName>
        <fullName evidence="8">Translocation/assembly module TamB</fullName>
    </recommendedName>
</protein>
<dbReference type="PANTHER" id="PTHR36985:SF1">
    <property type="entry name" value="TRANSLOCATION AND ASSEMBLY MODULE SUBUNIT TAMB"/>
    <property type="match status" value="1"/>
</dbReference>
<evidence type="ECO:0000256" key="2">
    <source>
        <dbReference type="ARBA" id="ARBA00022692"/>
    </source>
</evidence>
<dbReference type="PANTHER" id="PTHR36985">
    <property type="entry name" value="TRANSLOCATION AND ASSEMBLY MODULE SUBUNIT TAMB"/>
    <property type="match status" value="1"/>
</dbReference>
<keyword evidence="7" id="KW-1185">Reference proteome</keyword>
<proteinExistence type="predicted"/>
<name>A0A172WD55_BUCSC</name>
<evidence type="ECO:0008006" key="8">
    <source>
        <dbReference type="Google" id="ProtNLM"/>
    </source>
</evidence>
<feature type="transmembrane region" description="Helical" evidence="5">
    <location>
        <begin position="7"/>
        <end position="27"/>
    </location>
</feature>
<evidence type="ECO:0000256" key="4">
    <source>
        <dbReference type="ARBA" id="ARBA00023136"/>
    </source>
</evidence>
<dbReference type="AlphaFoldDB" id="A0A172WD55"/>
<accession>A0A172WD55</accession>
<evidence type="ECO:0000313" key="6">
    <source>
        <dbReference type="EMBL" id="ANF16897.1"/>
    </source>
</evidence>
<keyword evidence="4 5" id="KW-0472">Membrane</keyword>
<sequence length="911" mass="109447">MVFLKKFLISIILLCLFFLFSLIFLIYSHVGLNIACYLVNHYIPELKIKKSIGRLNNFVLKDVSYYSNDKCILIKELYIEMSFNFLKNFYVNVNNLLLKKCSIKIFCNSFKKISKKESLFNLKIFSFLNFPIKFKNTKFSDISFSINSLLLTLDYGIGEYYWNGKKLECLHSKVDNIYVKECTIKNVKEKLHNKIIVNKNFNFKKEINYYLNYLRKSNFRIPIFFDIKNFYSDNIYFFNKCKTRFSQCFLNFTLDNDKIDIKKLHILSRYFKIDIFGVYNFCKDFYFNFFLNCVYFKHDRSKEHIHANIHGFLLKNLSIDLNFHGFIKSRIYIKFFFKNKSSNLCSKLLIPFFIIKNDHKIIFSLKSTIIQVLGNLENYHYSLNTIIDIKSLIPVHLYILGRGNHSCIFFEKIKYVFMKNAITSKNLLNFFNKKRLNYSTLVDGRNNDFDIKFLLENVIHVFSNFKERYDVFFDIKFLYKYGVFKNLNIRSKSHFFEICNRWIISTINKVLKKKNFSSINRFQRESNIDVFFKLKSVNNVYSNFLVNINGNVSIENKNDDYKITIKILGNHLISKFFNISNFSIMFKKNNSHMVTVNLSVKDFTILNFYISSFCLKFNNYKIRHNFYLNVLRNSHIFTLCLNGKYNTLSKLWIEEINSVYFSVPLFNISLKKIFLIFYKNDITSNFYIFSFLNDFLFTKTLTYLTKNTINIINTNVVEKAIFFLNNLQSFYRFKKPFTCEVKCILYNFGDFKKWTLKWNFEIKNENEKSEFFFGLLKFYRVDETIFFLGSFEFENVTISLLKFLSENFRILSGKFYGTLEMNDICSFKFFCDLLIKNLLINGFFNINNLHISNIVFLTNFDDTFFKSFTITQNWYNFIFNFKFLQFCSLKNKLGQFFIIKVFRMPFYRINF</sequence>
<keyword evidence="2 5" id="KW-0812">Transmembrane</keyword>
<evidence type="ECO:0000256" key="1">
    <source>
        <dbReference type="ARBA" id="ARBA00004167"/>
    </source>
</evidence>
<evidence type="ECO:0000256" key="5">
    <source>
        <dbReference type="SAM" id="Phobius"/>
    </source>
</evidence>
<evidence type="ECO:0000313" key="7">
    <source>
        <dbReference type="Proteomes" id="UP000077654"/>
    </source>
</evidence>
<keyword evidence="3 5" id="KW-1133">Transmembrane helix</keyword>
<dbReference type="PATRIC" id="fig|118110.3.peg.75"/>
<dbReference type="OrthoDB" id="5555605at2"/>
<reference evidence="6 7" key="1">
    <citation type="submission" date="2015-04" db="EMBL/GenBank/DDBJ databases">
        <title>Buchnera aphidicola assembly.</title>
        <authorList>
            <person name="Zhang Y."/>
        </authorList>
    </citation>
    <scope>NUCLEOTIDE SEQUENCE [LARGE SCALE GENOMIC DNA]</scope>
    <source>
        <strain evidence="6 7">SC</strain>
    </source>
</reference>
<evidence type="ECO:0000256" key="3">
    <source>
        <dbReference type="ARBA" id="ARBA00022989"/>
    </source>
</evidence>
<organism evidence="6 7">
    <name type="scientific">Buchnera aphidicola subsp. Schlechtendalia chinensis</name>
    <dbReference type="NCBI Taxonomy" id="118110"/>
    <lineage>
        <taxon>Bacteria</taxon>
        <taxon>Pseudomonadati</taxon>
        <taxon>Pseudomonadota</taxon>
        <taxon>Gammaproteobacteria</taxon>
        <taxon>Enterobacterales</taxon>
        <taxon>Erwiniaceae</taxon>
        <taxon>Buchnera</taxon>
    </lineage>
</organism>
<dbReference type="Proteomes" id="UP000077654">
    <property type="component" value="Chromosome"/>
</dbReference>
<dbReference type="STRING" id="118110.XW81_00410"/>